<gene>
    <name evidence="1" type="ORF">K0T92_16535</name>
</gene>
<sequence>MYGYSPTYYYCVHRNIPSMAWPLSKVMLNQKLRALWEQHIYWTRLTVNAIVGGQPDEKETTERLLRNATDFAEALTPFYGPAIAARFGELLREHLTIAAELVKALLAGNTAAAEDAQKRWFANADAIAEFLSRINPYWSQTEWKNMLYDHLRLLSIEVTSRIAGNYKENIAINDQIEPQALMMADVMTNGIVQQFPAAFTR</sequence>
<proteinExistence type="predicted"/>
<evidence type="ECO:0000313" key="1">
    <source>
        <dbReference type="EMBL" id="MBW7476342.1"/>
    </source>
</evidence>
<accession>A0ABS7D8T0</accession>
<dbReference type="GO" id="GO:0016301">
    <property type="term" value="F:kinase activity"/>
    <property type="evidence" value="ECO:0007669"/>
    <property type="project" value="UniProtKB-KW"/>
</dbReference>
<organism evidence="1 2">
    <name type="scientific">Paenibacillus oenotherae</name>
    <dbReference type="NCBI Taxonomy" id="1435645"/>
    <lineage>
        <taxon>Bacteria</taxon>
        <taxon>Bacillati</taxon>
        <taxon>Bacillota</taxon>
        <taxon>Bacilli</taxon>
        <taxon>Bacillales</taxon>
        <taxon>Paenibacillaceae</taxon>
        <taxon>Paenibacillus</taxon>
    </lineage>
</organism>
<dbReference type="EMBL" id="JAHZIJ010000012">
    <property type="protein sequence ID" value="MBW7476342.1"/>
    <property type="molecule type" value="Genomic_DNA"/>
</dbReference>
<evidence type="ECO:0000313" key="2">
    <source>
        <dbReference type="Proteomes" id="UP000812277"/>
    </source>
</evidence>
<name>A0ABS7D8T0_9BACL</name>
<dbReference type="RefSeq" id="WP_219873580.1">
    <property type="nucleotide sequence ID" value="NZ_JAHZIJ010000012.1"/>
</dbReference>
<keyword evidence="2" id="KW-1185">Reference proteome</keyword>
<reference evidence="1 2" key="1">
    <citation type="submission" date="2021-07" db="EMBL/GenBank/DDBJ databases">
        <title>Paenibacillus radiodurans sp. nov., isolated from the southeastern edge of Tengger Desert.</title>
        <authorList>
            <person name="Zhang G."/>
        </authorList>
    </citation>
    <scope>NUCLEOTIDE SEQUENCE [LARGE SCALE GENOMIC DNA]</scope>
    <source>
        <strain evidence="1 2">DT7-4</strain>
    </source>
</reference>
<dbReference type="Proteomes" id="UP000812277">
    <property type="component" value="Unassembled WGS sequence"/>
</dbReference>
<keyword evidence="1" id="KW-0808">Transferase</keyword>
<comment type="caution">
    <text evidence="1">The sequence shown here is derived from an EMBL/GenBank/DDBJ whole genome shotgun (WGS) entry which is preliminary data.</text>
</comment>
<protein>
    <submittedName>
        <fullName evidence="1">Acetylglutamate kinase</fullName>
    </submittedName>
</protein>
<keyword evidence="1" id="KW-0418">Kinase</keyword>